<dbReference type="Proteomes" id="UP000293952">
    <property type="component" value="Unassembled WGS sequence"/>
</dbReference>
<dbReference type="Gene3D" id="3.40.50.1460">
    <property type="match status" value="1"/>
</dbReference>
<dbReference type="Pfam" id="PF01364">
    <property type="entry name" value="Peptidase_C25"/>
    <property type="match status" value="1"/>
</dbReference>
<dbReference type="SUPFAM" id="SSF52129">
    <property type="entry name" value="Caspase-like"/>
    <property type="match status" value="1"/>
</dbReference>
<feature type="chain" id="PRO_5020698576" description="Gingipain domain-containing protein" evidence="1">
    <location>
        <begin position="20"/>
        <end position="1714"/>
    </location>
</feature>
<feature type="signal peptide" evidence="1">
    <location>
        <begin position="1"/>
        <end position="19"/>
    </location>
</feature>
<evidence type="ECO:0000313" key="3">
    <source>
        <dbReference type="EMBL" id="RYM32865.1"/>
    </source>
</evidence>
<dbReference type="OrthoDB" id="9757650at2"/>
<protein>
    <recommendedName>
        <fullName evidence="2">Gingipain domain-containing protein</fullName>
    </recommendedName>
</protein>
<dbReference type="GO" id="GO:0006508">
    <property type="term" value="P:proteolysis"/>
    <property type="evidence" value="ECO:0007669"/>
    <property type="project" value="InterPro"/>
</dbReference>
<accession>A0A4Q4KI84</accession>
<evidence type="ECO:0000313" key="4">
    <source>
        <dbReference type="Proteomes" id="UP000293952"/>
    </source>
</evidence>
<reference evidence="3 4" key="1">
    <citation type="submission" date="2019-02" db="EMBL/GenBank/DDBJ databases">
        <title>Genome sequence of the sea-ice species Brumimicrobium glaciale.</title>
        <authorList>
            <person name="Bowman J.P."/>
        </authorList>
    </citation>
    <scope>NUCLEOTIDE SEQUENCE [LARGE SCALE GENOMIC DNA]</scope>
    <source>
        <strain evidence="3 4">IC156</strain>
    </source>
</reference>
<name>A0A4Q4KI84_9FLAO</name>
<dbReference type="Gene3D" id="2.60.40.4070">
    <property type="match status" value="1"/>
</dbReference>
<dbReference type="InterPro" id="IPR029030">
    <property type="entry name" value="Caspase-like_dom_sf"/>
</dbReference>
<dbReference type="EMBL" id="SETE01000005">
    <property type="protein sequence ID" value="RYM32865.1"/>
    <property type="molecule type" value="Genomic_DNA"/>
</dbReference>
<dbReference type="InterPro" id="IPR001769">
    <property type="entry name" value="Gingipain"/>
</dbReference>
<dbReference type="RefSeq" id="WP_130094202.1">
    <property type="nucleotide sequence ID" value="NZ_SETE01000005.1"/>
</dbReference>
<sequence>MRILISLLSVFMTFSVVWAQPYGNEWINYNQKYYKFGVTEDGIYRISYQALINAGVPINTIAANKLQVFGKQKELPLHINDNGDNAINVGDYIEFYAQKNDGWLDSTLYDSPTDIGNPGYSLYSDTLYYFLSWTTGPTKRFINETDVNFSVYSPASYVLDKSAINYNSSYYGGYSAYSSYSSYYSPGEGWGGSNHNGASNFSLTIPISTPQVYTGTGAPNAKFHAKSNANSNASFIGAGNHHLRWELGTNNIVLHDEVFSGYRQTVVDQSFAASELSNGTTNAYFKIIGDQGAATDYQSISYLSIEYPRLISSNDPYIDWEIPSAGSQAKSRLDITANNLSNPTAYVFGSFISRKIPMVNNGGTWQALIPNSVNGSNQKLIISSDAEIKQISFLKAVNGNGDFTDYSQKIVEGAYILLYNKVMQASASEYAAYRNTVNGGSYNVIMCEVNDLWMQYGGGVPKHIMGSRRAINHIYDMSNSKPKALFIAGKGISEASKPNTGSGGAPRKNANINSLNLVPSYGYPSSDLCITGKWNGSTSFKPEIPTGRIAANNDQELNMYLQKVKIYDAAQNQNAVYNKELKEWQKQILHFGGGSSAQEQALLQSYLNGMKSSIEGPDYGGKVTSYFKETSNPFNPVQTSEVSEFLENGLSLMTFFGHATADGFDQNIDDPSNWNNAGKYPMVIGNGCYTGDIYMPGNNSTAESFVLIEDLGAIGFLSSSQLGYASYLNIYSAELYRQMSPDNYGESIGNQIKSTIGNLENVNPGFLTEVTAMQMVLHGDPVVKLNWHAKPEIDLTIQDVYFTPTQVNLSTDSIAVHVVLTNLGRSIVDTFSLTITRNFPNSTIDSIYNLAVPGLNYRDTITFKMPLQANIGAGINQFSIQADLPSFIQEQYDEFNNNEIKIDHFINIDGIAPVLPYNYAVVPNDSVVLKASTINPIATFNSYRFEIDTTDLFNSPFRKYAVKTGLGGVKEVFPNEWKRSSNNAISPLVLEDSVAYFWRVAIDSSILNWTEHSFQYIPNKSGWGQDHFFQFKNGNFNGVSYERSSREREFEPLFVELSAQVHDNSSSQYTFNTTLWSVNGQDAEYGLCFTTPSFHVGVVDPATQSPWGSFYNGVNANHQYGNVNNGSGCRNRVENYFIFRQNSASQLQAFENMIENEVPDGHYIVVYTTMRALYSQWQSLYPSLFATFQNAGATGMSPTSPERAFILIYEKGNPSSAAIVHAQNSGEFINLSNALTGSAGSGFETSTLIGPAAEWNTVYWKQNSMELPTNDSTRLVIRGFDHNKQFQIQIDTVFTSNDSIINFNSILSASDYPYLQLQANYYDQATLTPAQIDRWHVLYQPLPEAAIDGSNGYAFLPDQGDSLQEGIEMSFAIDVKNISDLSMDSLLVNYWITDKNQVKHPIDYVRQDSLRPGQVLRDTVKFLTQGLSGNNTLWMEVNPYNKGINNQFKDQPELAHFNNLLQIPFRLKQDDINPILDVTFDGQHILNGDIVNPRSEVVISLKDENPFLIMDKDADTTNFGIFLTNPSGEQKRIPFIDGKGNQILTWIPADGSDLRFEIIYNAEFEKSGIYELMVQGSDNSGNLSGNKEYRIQFEVVLESTITHLMNFPNPFSTSTRFVFTLTGSEVPEDMIIQIMTVTGRIVREITEGELGLIRIGRNITEYAWDGRDEFGDPLANGVYLYRMKAKINGEDIKHRESGADQHFTKNWGKMYLMR</sequence>
<feature type="domain" description="Gingipain" evidence="2">
    <location>
        <begin position="415"/>
        <end position="785"/>
    </location>
</feature>
<evidence type="ECO:0000259" key="2">
    <source>
        <dbReference type="Pfam" id="PF01364"/>
    </source>
</evidence>
<dbReference type="GO" id="GO:0008234">
    <property type="term" value="F:cysteine-type peptidase activity"/>
    <property type="evidence" value="ECO:0007669"/>
    <property type="project" value="InterPro"/>
</dbReference>
<organism evidence="3 4">
    <name type="scientific">Brumimicrobium glaciale</name>
    <dbReference type="NCBI Taxonomy" id="200475"/>
    <lineage>
        <taxon>Bacteria</taxon>
        <taxon>Pseudomonadati</taxon>
        <taxon>Bacteroidota</taxon>
        <taxon>Flavobacteriia</taxon>
        <taxon>Flavobacteriales</taxon>
        <taxon>Crocinitomicaceae</taxon>
        <taxon>Brumimicrobium</taxon>
    </lineage>
</organism>
<evidence type="ECO:0000256" key="1">
    <source>
        <dbReference type="SAM" id="SignalP"/>
    </source>
</evidence>
<gene>
    <name evidence="3" type="ORF">ERX46_12470</name>
</gene>
<keyword evidence="1" id="KW-0732">Signal</keyword>
<proteinExistence type="predicted"/>
<keyword evidence="4" id="KW-1185">Reference proteome</keyword>
<comment type="caution">
    <text evidence="3">The sequence shown here is derived from an EMBL/GenBank/DDBJ whole genome shotgun (WGS) entry which is preliminary data.</text>
</comment>